<keyword evidence="5" id="KW-1185">Reference proteome</keyword>
<evidence type="ECO:0000256" key="1">
    <source>
        <dbReference type="ARBA" id="ARBA00022450"/>
    </source>
</evidence>
<sequence>MTLDDLRRIMVACAGEDEHVDLAGDIIDRTFAELGYDSLAVMETAARIEGEFGVKIPDEQVPELATPRALLDCVSRATVS</sequence>
<dbReference type="InterPro" id="IPR036736">
    <property type="entry name" value="ACP-like_sf"/>
</dbReference>
<evidence type="ECO:0000313" key="4">
    <source>
        <dbReference type="EMBL" id="PZG53353.1"/>
    </source>
</evidence>
<dbReference type="SMART" id="SM00823">
    <property type="entry name" value="PKS_PP"/>
    <property type="match status" value="1"/>
</dbReference>
<dbReference type="Pfam" id="PF00550">
    <property type="entry name" value="PP-binding"/>
    <property type="match status" value="1"/>
</dbReference>
<protein>
    <submittedName>
        <fullName evidence="4">Actinorhodin polyketide synthase</fullName>
    </submittedName>
</protein>
<dbReference type="PROSITE" id="PS50075">
    <property type="entry name" value="CARRIER"/>
    <property type="match status" value="1"/>
</dbReference>
<dbReference type="RefSeq" id="WP_111165985.1">
    <property type="nucleotide sequence ID" value="NZ_POUA01000025.1"/>
</dbReference>
<proteinExistence type="predicted"/>
<name>A0A2W2H098_9ACTN</name>
<dbReference type="InterPro" id="IPR020806">
    <property type="entry name" value="PKS_PP-bd"/>
</dbReference>
<dbReference type="EMBL" id="POUA01000025">
    <property type="protein sequence ID" value="PZG53353.1"/>
    <property type="molecule type" value="Genomic_DNA"/>
</dbReference>
<keyword evidence="2" id="KW-0597">Phosphoprotein</keyword>
<evidence type="ECO:0000313" key="5">
    <source>
        <dbReference type="Proteomes" id="UP000248544"/>
    </source>
</evidence>
<dbReference type="Proteomes" id="UP000248544">
    <property type="component" value="Unassembled WGS sequence"/>
</dbReference>
<comment type="caution">
    <text evidence="4">The sequence shown here is derived from an EMBL/GenBank/DDBJ whole genome shotgun (WGS) entry which is preliminary data.</text>
</comment>
<dbReference type="InterPro" id="IPR006162">
    <property type="entry name" value="Ppantetheine_attach_site"/>
</dbReference>
<dbReference type="GO" id="GO:0031177">
    <property type="term" value="F:phosphopantetheine binding"/>
    <property type="evidence" value="ECO:0007669"/>
    <property type="project" value="InterPro"/>
</dbReference>
<accession>A0A2W2H098</accession>
<dbReference type="Gene3D" id="1.10.1200.10">
    <property type="entry name" value="ACP-like"/>
    <property type="match status" value="1"/>
</dbReference>
<reference evidence="4 5" key="1">
    <citation type="submission" date="2018-01" db="EMBL/GenBank/DDBJ databases">
        <title>Draft genome sequence of Sphaerisporangium sp. 7K107.</title>
        <authorList>
            <person name="Sahin N."/>
            <person name="Saygin H."/>
            <person name="Ay H."/>
        </authorList>
    </citation>
    <scope>NUCLEOTIDE SEQUENCE [LARGE SCALE GENOMIC DNA]</scope>
    <source>
        <strain evidence="4 5">7K107</strain>
    </source>
</reference>
<dbReference type="InterPro" id="IPR009081">
    <property type="entry name" value="PP-bd_ACP"/>
</dbReference>
<feature type="domain" description="Carrier" evidence="3">
    <location>
        <begin position="1"/>
        <end position="78"/>
    </location>
</feature>
<dbReference type="AlphaFoldDB" id="A0A2W2H098"/>
<evidence type="ECO:0000256" key="2">
    <source>
        <dbReference type="ARBA" id="ARBA00022553"/>
    </source>
</evidence>
<evidence type="ECO:0000259" key="3">
    <source>
        <dbReference type="PROSITE" id="PS50075"/>
    </source>
</evidence>
<keyword evidence="1" id="KW-0596">Phosphopantetheine</keyword>
<dbReference type="PROSITE" id="PS00012">
    <property type="entry name" value="PHOSPHOPANTETHEINE"/>
    <property type="match status" value="1"/>
</dbReference>
<gene>
    <name evidence="4" type="ORF">C1I98_05520</name>
</gene>
<organism evidence="4 5">
    <name type="scientific">Spongiactinospora gelatinilytica</name>
    <dbReference type="NCBI Taxonomy" id="2666298"/>
    <lineage>
        <taxon>Bacteria</taxon>
        <taxon>Bacillati</taxon>
        <taxon>Actinomycetota</taxon>
        <taxon>Actinomycetes</taxon>
        <taxon>Streptosporangiales</taxon>
        <taxon>Streptosporangiaceae</taxon>
        <taxon>Spongiactinospora</taxon>
    </lineage>
</organism>
<dbReference type="SUPFAM" id="SSF47336">
    <property type="entry name" value="ACP-like"/>
    <property type="match status" value="1"/>
</dbReference>